<dbReference type="GO" id="GO:0016787">
    <property type="term" value="F:hydrolase activity"/>
    <property type="evidence" value="ECO:0007669"/>
    <property type="project" value="UniProtKB-KW"/>
</dbReference>
<protein>
    <recommendedName>
        <fullName evidence="3">Fungal lipase-type domain-containing protein</fullName>
    </recommendedName>
</protein>
<evidence type="ECO:0000259" key="3">
    <source>
        <dbReference type="Pfam" id="PF01764"/>
    </source>
</evidence>
<accession>A0A9Q1QRN3</accession>
<dbReference type="PANTHER" id="PTHR31479:SF2">
    <property type="entry name" value="ALPHA_BETA-HYDROLASES SUPERFAMILY PROTEIN"/>
    <property type="match status" value="1"/>
</dbReference>
<organism evidence="4 5">
    <name type="scientific">Carnegiea gigantea</name>
    <dbReference type="NCBI Taxonomy" id="171969"/>
    <lineage>
        <taxon>Eukaryota</taxon>
        <taxon>Viridiplantae</taxon>
        <taxon>Streptophyta</taxon>
        <taxon>Embryophyta</taxon>
        <taxon>Tracheophyta</taxon>
        <taxon>Spermatophyta</taxon>
        <taxon>Magnoliopsida</taxon>
        <taxon>eudicotyledons</taxon>
        <taxon>Gunneridae</taxon>
        <taxon>Pentapetalae</taxon>
        <taxon>Caryophyllales</taxon>
        <taxon>Cactineae</taxon>
        <taxon>Cactaceae</taxon>
        <taxon>Cactoideae</taxon>
        <taxon>Echinocereeae</taxon>
        <taxon>Carnegiea</taxon>
    </lineage>
</organism>
<evidence type="ECO:0000256" key="1">
    <source>
        <dbReference type="ARBA" id="ARBA00022801"/>
    </source>
</evidence>
<comment type="caution">
    <text evidence="4">The sequence shown here is derived from an EMBL/GenBank/DDBJ whole genome shotgun (WGS) entry which is preliminary data.</text>
</comment>
<evidence type="ECO:0000313" key="4">
    <source>
        <dbReference type="EMBL" id="KAJ8451126.1"/>
    </source>
</evidence>
<sequence length="388" mass="43581">MTAIRRCRLLLIHGVTLCGLCSVVLLLLLQLHVQMGDQVAVVDTYDRENFYAAGPLHLTIVDWDNEHHRRSVAASLIAGVYVLERDRQESRDAANALAPPWWAFFHFRLLRTLVDDTDRSIFGAIFEYEPKSSDSKHPKGIPHYVIAFRGTLTQRDSLKRDIELDIHLVRYGLHKTTRGQMAIQVVRDMVAASQQKNVWLAGHSLGAAMAILAGKEIATVGTFLETYLFNPPFMSPPIERIKDERVKHGIRFAGSVITAGLAFAMSVKQPHQKSRSVQTFSTLSKWVPNLYVHPADHICSEYIGYFQHREKMEQLGVGAIEKLATQHSLGGLVMTAFGKEAEPVHLLPSACLTINLAPAPDLKKAHGLQQWWQPESLVNFKTQAYLYS</sequence>
<dbReference type="AlphaFoldDB" id="A0A9Q1QRN3"/>
<dbReference type="EMBL" id="JAKOGI010000011">
    <property type="protein sequence ID" value="KAJ8451126.1"/>
    <property type="molecule type" value="Genomic_DNA"/>
</dbReference>
<keyword evidence="1" id="KW-0378">Hydrolase</keyword>
<evidence type="ECO:0000256" key="2">
    <source>
        <dbReference type="SAM" id="Phobius"/>
    </source>
</evidence>
<keyword evidence="2" id="KW-1133">Transmembrane helix</keyword>
<dbReference type="OrthoDB" id="58570at2759"/>
<proteinExistence type="predicted"/>
<dbReference type="InterPro" id="IPR002921">
    <property type="entry name" value="Fungal_lipase-type"/>
</dbReference>
<dbReference type="Proteomes" id="UP001153076">
    <property type="component" value="Unassembled WGS sequence"/>
</dbReference>
<evidence type="ECO:0000313" key="5">
    <source>
        <dbReference type="Proteomes" id="UP001153076"/>
    </source>
</evidence>
<gene>
    <name evidence="4" type="ORF">Cgig2_026935</name>
</gene>
<feature type="transmembrane region" description="Helical" evidence="2">
    <location>
        <begin position="9"/>
        <end position="29"/>
    </location>
</feature>
<dbReference type="SUPFAM" id="SSF53474">
    <property type="entry name" value="alpha/beta-Hydrolases"/>
    <property type="match status" value="1"/>
</dbReference>
<reference evidence="4" key="1">
    <citation type="submission" date="2022-04" db="EMBL/GenBank/DDBJ databases">
        <title>Carnegiea gigantea Genome sequencing and assembly v2.</title>
        <authorList>
            <person name="Copetti D."/>
            <person name="Sanderson M.J."/>
            <person name="Burquez A."/>
            <person name="Wojciechowski M.F."/>
        </authorList>
    </citation>
    <scope>NUCLEOTIDE SEQUENCE</scope>
    <source>
        <strain evidence="4">SGP5-SGP5p</strain>
        <tissue evidence="4">Aerial part</tissue>
    </source>
</reference>
<keyword evidence="2" id="KW-0472">Membrane</keyword>
<dbReference type="PANTHER" id="PTHR31479">
    <property type="entry name" value="ALPHA/BETA-HYDROLASES SUPERFAMILY PROTEIN"/>
    <property type="match status" value="1"/>
</dbReference>
<feature type="domain" description="Fungal lipase-type" evidence="3">
    <location>
        <begin position="147"/>
        <end position="221"/>
    </location>
</feature>
<name>A0A9Q1QRN3_9CARY</name>
<keyword evidence="5" id="KW-1185">Reference proteome</keyword>
<dbReference type="Pfam" id="PF01764">
    <property type="entry name" value="Lipase_3"/>
    <property type="match status" value="1"/>
</dbReference>
<dbReference type="InterPro" id="IPR029058">
    <property type="entry name" value="AB_hydrolase_fold"/>
</dbReference>
<dbReference type="Gene3D" id="3.40.50.1820">
    <property type="entry name" value="alpha/beta hydrolase"/>
    <property type="match status" value="1"/>
</dbReference>
<keyword evidence="2" id="KW-0812">Transmembrane</keyword>
<dbReference type="GO" id="GO:0006629">
    <property type="term" value="P:lipid metabolic process"/>
    <property type="evidence" value="ECO:0007669"/>
    <property type="project" value="InterPro"/>
</dbReference>